<dbReference type="AlphaFoldDB" id="A0A917W2L5"/>
<accession>A0A917W2L5</accession>
<protein>
    <recommendedName>
        <fullName evidence="1">Phage tail-like C-terminal domain-containing protein</fullName>
    </recommendedName>
</protein>
<evidence type="ECO:0000259" key="1">
    <source>
        <dbReference type="Pfam" id="PF20753"/>
    </source>
</evidence>
<dbReference type="EMBL" id="BMOK01000007">
    <property type="protein sequence ID" value="GGL55841.1"/>
    <property type="molecule type" value="Genomic_DNA"/>
</dbReference>
<evidence type="ECO:0000313" key="3">
    <source>
        <dbReference type="Proteomes" id="UP000654670"/>
    </source>
</evidence>
<sequence>MLEYVTLNFNGKSSSDFGIVCANGTGNSQFQDIFVANKTINEDTNDQQPIPYFKYVSKAPLDLPPINLFWTNGFNEEGLQLVKQWLNKDTYSEFYFEEYPIRHYFGIMYADGTLTHNGSGEGFATVKIRCNGPYAYSPMITDYHEIPDEGKFIEINNKGDYKFCPYIKLTKTGDGDFSILNYNDGGSQCIFVGLKDGETLTIDGENEIIESDLPNTYRYDNHNDIFLKLKLGVNRLFVNGTCKMKMFYRYIYM</sequence>
<reference evidence="2" key="1">
    <citation type="journal article" date="2014" name="Int. J. Syst. Evol. Microbiol.">
        <title>Complete genome sequence of Corynebacterium casei LMG S-19264T (=DSM 44701T), isolated from a smear-ripened cheese.</title>
        <authorList>
            <consortium name="US DOE Joint Genome Institute (JGI-PGF)"/>
            <person name="Walter F."/>
            <person name="Albersmeier A."/>
            <person name="Kalinowski J."/>
            <person name="Ruckert C."/>
        </authorList>
    </citation>
    <scope>NUCLEOTIDE SEQUENCE</scope>
    <source>
        <strain evidence="2">JCM 15325</strain>
    </source>
</reference>
<evidence type="ECO:0000313" key="2">
    <source>
        <dbReference type="EMBL" id="GGL55841.1"/>
    </source>
</evidence>
<feature type="domain" description="Phage tail-like C-terminal" evidence="1">
    <location>
        <begin position="134"/>
        <end position="248"/>
    </location>
</feature>
<dbReference type="RefSeq" id="WP_188802952.1">
    <property type="nucleotide sequence ID" value="NZ_BMOK01000007.1"/>
</dbReference>
<comment type="caution">
    <text evidence="2">The sequence shown here is derived from an EMBL/GenBank/DDBJ whole genome shotgun (WGS) entry which is preliminary data.</text>
</comment>
<dbReference type="InterPro" id="IPR048276">
    <property type="entry name" value="Phage_tail-like_C"/>
</dbReference>
<dbReference type="Proteomes" id="UP000654670">
    <property type="component" value="Unassembled WGS sequence"/>
</dbReference>
<gene>
    <name evidence="2" type="ORF">GCM10007968_19900</name>
</gene>
<dbReference type="Pfam" id="PF20753">
    <property type="entry name" value="DUF6558_C"/>
    <property type="match status" value="1"/>
</dbReference>
<dbReference type="Gene3D" id="2.40.30.200">
    <property type="match status" value="1"/>
</dbReference>
<keyword evidence="3" id="KW-1185">Reference proteome</keyword>
<proteinExistence type="predicted"/>
<reference evidence="2" key="2">
    <citation type="submission" date="2020-09" db="EMBL/GenBank/DDBJ databases">
        <authorList>
            <person name="Sun Q."/>
            <person name="Ohkuma M."/>
        </authorList>
    </citation>
    <scope>NUCLEOTIDE SEQUENCE</scope>
    <source>
        <strain evidence="2">JCM 15325</strain>
    </source>
</reference>
<name>A0A917W2L5_9BACL</name>
<organism evidence="2 3">
    <name type="scientific">Sporolactobacillus putidus</name>
    <dbReference type="NCBI Taxonomy" id="492735"/>
    <lineage>
        <taxon>Bacteria</taxon>
        <taxon>Bacillati</taxon>
        <taxon>Bacillota</taxon>
        <taxon>Bacilli</taxon>
        <taxon>Bacillales</taxon>
        <taxon>Sporolactobacillaceae</taxon>
        <taxon>Sporolactobacillus</taxon>
    </lineage>
</organism>